<organism evidence="1 2">
    <name type="scientific">Venenivibrio stagnispumantis</name>
    <dbReference type="NCBI Taxonomy" id="407998"/>
    <lineage>
        <taxon>Bacteria</taxon>
        <taxon>Pseudomonadati</taxon>
        <taxon>Aquificota</taxon>
        <taxon>Aquificia</taxon>
        <taxon>Aquificales</taxon>
        <taxon>Hydrogenothermaceae</taxon>
        <taxon>Venenivibrio</taxon>
    </lineage>
</organism>
<proteinExistence type="predicted"/>
<keyword evidence="2" id="KW-1185">Reference proteome</keyword>
<dbReference type="EMBL" id="FXTX01000014">
    <property type="protein sequence ID" value="SMP15800.1"/>
    <property type="molecule type" value="Genomic_DNA"/>
</dbReference>
<evidence type="ECO:0000313" key="1">
    <source>
        <dbReference type="EMBL" id="SMP15800.1"/>
    </source>
</evidence>
<name>A0AA45WMV6_9AQUI</name>
<sequence>MAVIKFRKKDDDNNEKKEEEKLEQIVEDESLRIKQAVEEYILTNFAVKNVLGMDIVYKINKNDIGVIGLVAYEHKRREGVFTADFIAKGSKIKDKFVIDNLAFSQGEPYLYNQILNILKAKNCLPQIN</sequence>
<dbReference type="Proteomes" id="UP001157947">
    <property type="component" value="Unassembled WGS sequence"/>
</dbReference>
<dbReference type="RefSeq" id="WP_265134737.1">
    <property type="nucleotide sequence ID" value="NZ_FXTX01000014.1"/>
</dbReference>
<evidence type="ECO:0000313" key="2">
    <source>
        <dbReference type="Proteomes" id="UP001157947"/>
    </source>
</evidence>
<gene>
    <name evidence="1" type="ORF">SAMN06264868_11419</name>
</gene>
<accession>A0AA45WMV6</accession>
<protein>
    <submittedName>
        <fullName evidence="1">Uncharacterized protein</fullName>
    </submittedName>
</protein>
<reference evidence="1" key="1">
    <citation type="submission" date="2017-05" db="EMBL/GenBank/DDBJ databases">
        <authorList>
            <person name="Varghese N."/>
            <person name="Submissions S."/>
        </authorList>
    </citation>
    <scope>NUCLEOTIDE SEQUENCE</scope>
    <source>
        <strain evidence="1">DSM 18763</strain>
    </source>
</reference>
<comment type="caution">
    <text evidence="1">The sequence shown here is derived from an EMBL/GenBank/DDBJ whole genome shotgun (WGS) entry which is preliminary data.</text>
</comment>
<dbReference type="AlphaFoldDB" id="A0AA45WMV6"/>